<dbReference type="Proteomes" id="UP000887013">
    <property type="component" value="Unassembled WGS sequence"/>
</dbReference>
<dbReference type="AlphaFoldDB" id="A0A8X6UH66"/>
<comment type="caution">
    <text evidence="2">The sequence shown here is derived from an EMBL/GenBank/DDBJ whole genome shotgun (WGS) entry which is preliminary data.</text>
</comment>
<dbReference type="EMBL" id="BMAW01120576">
    <property type="protein sequence ID" value="GFT89914.1"/>
    <property type="molecule type" value="Genomic_DNA"/>
</dbReference>
<reference evidence="2" key="1">
    <citation type="submission" date="2020-08" db="EMBL/GenBank/DDBJ databases">
        <title>Multicomponent nature underlies the extraordinary mechanical properties of spider dragline silk.</title>
        <authorList>
            <person name="Kono N."/>
            <person name="Nakamura H."/>
            <person name="Mori M."/>
            <person name="Yoshida Y."/>
            <person name="Ohtoshi R."/>
            <person name="Malay A.D."/>
            <person name="Moran D.A.P."/>
            <person name="Tomita M."/>
            <person name="Numata K."/>
            <person name="Arakawa K."/>
        </authorList>
    </citation>
    <scope>NUCLEOTIDE SEQUENCE</scope>
</reference>
<protein>
    <submittedName>
        <fullName evidence="2">Uncharacterized protein</fullName>
    </submittedName>
</protein>
<accession>A0A8X6UH66</accession>
<feature type="non-terminal residue" evidence="2">
    <location>
        <position position="1"/>
    </location>
</feature>
<proteinExistence type="predicted"/>
<organism evidence="2 3">
    <name type="scientific">Nephila pilipes</name>
    <name type="common">Giant wood spider</name>
    <name type="synonym">Nephila maculata</name>
    <dbReference type="NCBI Taxonomy" id="299642"/>
    <lineage>
        <taxon>Eukaryota</taxon>
        <taxon>Metazoa</taxon>
        <taxon>Ecdysozoa</taxon>
        <taxon>Arthropoda</taxon>
        <taxon>Chelicerata</taxon>
        <taxon>Arachnida</taxon>
        <taxon>Araneae</taxon>
        <taxon>Araneomorphae</taxon>
        <taxon>Entelegynae</taxon>
        <taxon>Araneoidea</taxon>
        <taxon>Nephilidae</taxon>
        <taxon>Nephila</taxon>
    </lineage>
</organism>
<keyword evidence="3" id="KW-1185">Reference proteome</keyword>
<gene>
    <name evidence="1" type="ORF">NPIL_191681</name>
    <name evidence="2" type="ORF">NPIL_23931</name>
</gene>
<name>A0A8X6UH66_NEPPI</name>
<evidence type="ECO:0000313" key="3">
    <source>
        <dbReference type="Proteomes" id="UP000887013"/>
    </source>
</evidence>
<evidence type="ECO:0000313" key="1">
    <source>
        <dbReference type="EMBL" id="GFT89914.1"/>
    </source>
</evidence>
<dbReference type="EMBL" id="BMAW01127104">
    <property type="protein sequence ID" value="GFU19729.1"/>
    <property type="molecule type" value="Genomic_DNA"/>
</dbReference>
<evidence type="ECO:0000313" key="2">
    <source>
        <dbReference type="EMBL" id="GFU19729.1"/>
    </source>
</evidence>
<sequence length="49" mass="5405">FLHTCPSDFANIGSGDGSHLVMCLIADPSHWARSFLWNLQGHPQTIPTK</sequence>